<dbReference type="RefSeq" id="WP_073192816.1">
    <property type="nucleotide sequence ID" value="NZ_FQTW01000004.1"/>
</dbReference>
<name>A0A1M4VKR5_9FLAO</name>
<evidence type="ECO:0000313" key="7">
    <source>
        <dbReference type="EMBL" id="SHE69589.1"/>
    </source>
</evidence>
<dbReference type="PANTHER" id="PTHR22550">
    <property type="entry name" value="SPORE GERMINATION PROTEIN"/>
    <property type="match status" value="1"/>
</dbReference>
<keyword evidence="2 5" id="KW-0812">Transmembrane</keyword>
<accession>A0A1M4VKR5</accession>
<dbReference type="InterPro" id="IPR002035">
    <property type="entry name" value="VWF_A"/>
</dbReference>
<dbReference type="PANTHER" id="PTHR22550:SF5">
    <property type="entry name" value="LEUCINE ZIPPER PROTEIN 4"/>
    <property type="match status" value="1"/>
</dbReference>
<dbReference type="InterPro" id="IPR050768">
    <property type="entry name" value="UPF0353/GerABKA_families"/>
</dbReference>
<evidence type="ECO:0000256" key="1">
    <source>
        <dbReference type="ARBA" id="ARBA00022475"/>
    </source>
</evidence>
<dbReference type="Pfam" id="PF00092">
    <property type="entry name" value="VWA"/>
    <property type="match status" value="1"/>
</dbReference>
<sequence length="351" mass="39633">MYVLEETSYFWLLAVIPILLFIYLLYRNWQVKTQLKFAEIKFFKQLSPKHSRIKSFVKLSLLLLAIGLLSISLVNPKMGTKIETLKREGIDIVFALDVSKSMLAEDIAPNRLEKSKQIINQIINKLTAHRVGLIGYAGSAFPQIPITTDYATTRTFLKAMNTNMVSSQGTAINQAIDLSLTYYNDEQTNKVLVILSDGENHDTNINAITKKAAEAGIKVYTIGVGTQKGAPIPLKENGRVLSYKKDQNNETVITKLNTSTLTNIAKIGNGKYIPGLNSSEAVKQLFEAITEIEKTEFESKQYADYKSQFQWFLGFAILLIILESFIFDKKTAWVQKLNLFNENENDHEKSN</sequence>
<organism evidence="7 8">
    <name type="scientific">Psychroflexus salarius</name>
    <dbReference type="NCBI Taxonomy" id="1155689"/>
    <lineage>
        <taxon>Bacteria</taxon>
        <taxon>Pseudomonadati</taxon>
        <taxon>Bacteroidota</taxon>
        <taxon>Flavobacteriia</taxon>
        <taxon>Flavobacteriales</taxon>
        <taxon>Flavobacteriaceae</taxon>
        <taxon>Psychroflexus</taxon>
    </lineage>
</organism>
<evidence type="ECO:0000256" key="3">
    <source>
        <dbReference type="ARBA" id="ARBA00022989"/>
    </source>
</evidence>
<proteinExistence type="predicted"/>
<evidence type="ECO:0000256" key="5">
    <source>
        <dbReference type="SAM" id="Phobius"/>
    </source>
</evidence>
<dbReference type="InterPro" id="IPR024163">
    <property type="entry name" value="Aerotolerance_reg_N"/>
</dbReference>
<dbReference type="PROSITE" id="PS50234">
    <property type="entry name" value="VWFA"/>
    <property type="match status" value="1"/>
</dbReference>
<feature type="transmembrane region" description="Helical" evidence="5">
    <location>
        <begin position="6"/>
        <end position="26"/>
    </location>
</feature>
<protein>
    <submittedName>
        <fullName evidence="7">Ca-activated chloride channel family protein</fullName>
    </submittedName>
</protein>
<dbReference type="OrthoDB" id="6206554at2"/>
<dbReference type="SUPFAM" id="SSF53300">
    <property type="entry name" value="vWA-like"/>
    <property type="match status" value="1"/>
</dbReference>
<evidence type="ECO:0000313" key="8">
    <source>
        <dbReference type="Proteomes" id="UP000184462"/>
    </source>
</evidence>
<dbReference type="Gene3D" id="3.40.50.410">
    <property type="entry name" value="von Willebrand factor, type A domain"/>
    <property type="match status" value="1"/>
</dbReference>
<keyword evidence="1" id="KW-1003">Cell membrane</keyword>
<keyword evidence="8" id="KW-1185">Reference proteome</keyword>
<dbReference type="STRING" id="1155689.SAMN05444278_104109"/>
<dbReference type="InterPro" id="IPR036465">
    <property type="entry name" value="vWFA_dom_sf"/>
</dbReference>
<feature type="domain" description="VWFA" evidence="6">
    <location>
        <begin position="91"/>
        <end position="289"/>
    </location>
</feature>
<gene>
    <name evidence="7" type="ORF">SAMN05444278_104109</name>
</gene>
<feature type="transmembrane region" description="Helical" evidence="5">
    <location>
        <begin position="309"/>
        <end position="327"/>
    </location>
</feature>
<evidence type="ECO:0000256" key="2">
    <source>
        <dbReference type="ARBA" id="ARBA00022692"/>
    </source>
</evidence>
<keyword evidence="4 5" id="KW-0472">Membrane</keyword>
<dbReference type="EMBL" id="FQTW01000004">
    <property type="protein sequence ID" value="SHE69589.1"/>
    <property type="molecule type" value="Genomic_DNA"/>
</dbReference>
<dbReference type="AlphaFoldDB" id="A0A1M4VKR5"/>
<dbReference type="Proteomes" id="UP000184462">
    <property type="component" value="Unassembled WGS sequence"/>
</dbReference>
<reference evidence="7 8" key="1">
    <citation type="submission" date="2016-11" db="EMBL/GenBank/DDBJ databases">
        <authorList>
            <person name="Jaros S."/>
            <person name="Januszkiewicz K."/>
            <person name="Wedrychowicz H."/>
        </authorList>
    </citation>
    <scope>NUCLEOTIDE SEQUENCE [LARGE SCALE GENOMIC DNA]</scope>
    <source>
        <strain evidence="7 8">DSM 25661</strain>
    </source>
</reference>
<evidence type="ECO:0000256" key="4">
    <source>
        <dbReference type="ARBA" id="ARBA00023136"/>
    </source>
</evidence>
<dbReference type="Pfam" id="PF07584">
    <property type="entry name" value="BatA"/>
    <property type="match status" value="1"/>
</dbReference>
<feature type="transmembrane region" description="Helical" evidence="5">
    <location>
        <begin position="56"/>
        <end position="74"/>
    </location>
</feature>
<evidence type="ECO:0000259" key="6">
    <source>
        <dbReference type="PROSITE" id="PS50234"/>
    </source>
</evidence>
<keyword evidence="3 5" id="KW-1133">Transmembrane helix</keyword>
<dbReference type="SMART" id="SM00327">
    <property type="entry name" value="VWA"/>
    <property type="match status" value="1"/>
</dbReference>